<feature type="domain" description="HTH arsR-type" evidence="1">
    <location>
        <begin position="1"/>
        <end position="95"/>
    </location>
</feature>
<dbReference type="InterPro" id="IPR036390">
    <property type="entry name" value="WH_DNA-bd_sf"/>
</dbReference>
<dbReference type="InterPro" id="IPR011991">
    <property type="entry name" value="ArsR-like_HTH"/>
</dbReference>
<dbReference type="AlphaFoldDB" id="A0A517WR38"/>
<dbReference type="EMBL" id="CP037422">
    <property type="protein sequence ID" value="QDU07714.1"/>
    <property type="molecule type" value="Genomic_DNA"/>
</dbReference>
<evidence type="ECO:0000313" key="3">
    <source>
        <dbReference type="Proteomes" id="UP000318384"/>
    </source>
</evidence>
<reference evidence="2 3" key="1">
    <citation type="submission" date="2019-03" db="EMBL/GenBank/DDBJ databases">
        <title>Deep-cultivation of Planctomycetes and their phenomic and genomic characterization uncovers novel biology.</title>
        <authorList>
            <person name="Wiegand S."/>
            <person name="Jogler M."/>
            <person name="Boedeker C."/>
            <person name="Pinto D."/>
            <person name="Vollmers J."/>
            <person name="Rivas-Marin E."/>
            <person name="Kohn T."/>
            <person name="Peeters S.H."/>
            <person name="Heuer A."/>
            <person name="Rast P."/>
            <person name="Oberbeckmann S."/>
            <person name="Bunk B."/>
            <person name="Jeske O."/>
            <person name="Meyerdierks A."/>
            <person name="Storesund J.E."/>
            <person name="Kallscheuer N."/>
            <person name="Luecker S."/>
            <person name="Lage O.M."/>
            <person name="Pohl T."/>
            <person name="Merkel B.J."/>
            <person name="Hornburger P."/>
            <person name="Mueller R.-W."/>
            <person name="Bruemmer F."/>
            <person name="Labrenz M."/>
            <person name="Spormann A.M."/>
            <person name="Op den Camp H."/>
            <person name="Overmann J."/>
            <person name="Amann R."/>
            <person name="Jetten M.S.M."/>
            <person name="Mascher T."/>
            <person name="Medema M.H."/>
            <person name="Devos D.P."/>
            <person name="Kaster A.-K."/>
            <person name="Ovreas L."/>
            <person name="Rohde M."/>
            <person name="Galperin M.Y."/>
            <person name="Jogler C."/>
        </authorList>
    </citation>
    <scope>NUCLEOTIDE SEQUENCE [LARGE SCALE GENOMIC DNA]</scope>
    <source>
        <strain evidence="2 3">V202</strain>
    </source>
</reference>
<dbReference type="Gene3D" id="1.10.10.10">
    <property type="entry name" value="Winged helix-like DNA-binding domain superfamily/Winged helix DNA-binding domain"/>
    <property type="match status" value="1"/>
</dbReference>
<dbReference type="PROSITE" id="PS50987">
    <property type="entry name" value="HTH_ARSR_2"/>
    <property type="match status" value="1"/>
</dbReference>
<keyword evidence="3" id="KW-1185">Reference proteome</keyword>
<accession>A0A517WR38</accession>
<evidence type="ECO:0000259" key="1">
    <source>
        <dbReference type="PROSITE" id="PS50987"/>
    </source>
</evidence>
<dbReference type="GO" id="GO:0003700">
    <property type="term" value="F:DNA-binding transcription factor activity"/>
    <property type="evidence" value="ECO:0007669"/>
    <property type="project" value="InterPro"/>
</dbReference>
<dbReference type="CDD" id="cd00090">
    <property type="entry name" value="HTH_ARSR"/>
    <property type="match status" value="1"/>
</dbReference>
<dbReference type="PANTHER" id="PTHR38600">
    <property type="entry name" value="TRANSCRIPTIONAL REGULATORY PROTEIN"/>
    <property type="match status" value="1"/>
</dbReference>
<dbReference type="OrthoDB" id="9799175at2"/>
<organism evidence="2 3">
    <name type="scientific">Gimesia aquarii</name>
    <dbReference type="NCBI Taxonomy" id="2527964"/>
    <lineage>
        <taxon>Bacteria</taxon>
        <taxon>Pseudomonadati</taxon>
        <taxon>Planctomycetota</taxon>
        <taxon>Planctomycetia</taxon>
        <taxon>Planctomycetales</taxon>
        <taxon>Planctomycetaceae</taxon>
        <taxon>Gimesia</taxon>
    </lineage>
</organism>
<dbReference type="NCBIfam" id="NF033788">
    <property type="entry name" value="HTH_metalloreg"/>
    <property type="match status" value="1"/>
</dbReference>
<name>A0A517WR38_9PLAN</name>
<dbReference type="SUPFAM" id="SSF46785">
    <property type="entry name" value="Winged helix' DNA-binding domain"/>
    <property type="match status" value="1"/>
</dbReference>
<dbReference type="Proteomes" id="UP000318384">
    <property type="component" value="Chromosome"/>
</dbReference>
<dbReference type="InterPro" id="IPR001845">
    <property type="entry name" value="HTH_ArsR_DNA-bd_dom"/>
</dbReference>
<gene>
    <name evidence="2" type="primary">sdpR_2</name>
    <name evidence="2" type="ORF">V202x_10750</name>
</gene>
<dbReference type="Pfam" id="PF12840">
    <property type="entry name" value="HTH_20"/>
    <property type="match status" value="1"/>
</dbReference>
<dbReference type="SMART" id="SM00418">
    <property type="entry name" value="HTH_ARSR"/>
    <property type="match status" value="1"/>
</dbReference>
<protein>
    <submittedName>
        <fullName evidence="2">Transcriptional repressor SdpR</fullName>
    </submittedName>
</protein>
<sequence>MVNSRAQQLDETFFALSDPTRRAIIARLADGDSTVAELSEPFSVSAPAISKHLRVLERAGLLTQERDGRARRCHLMPEPLKEAAEWVEKYQRFWEGKLDQLVKYLEQSQQEKQT</sequence>
<dbReference type="PRINTS" id="PR00778">
    <property type="entry name" value="HTHARSR"/>
</dbReference>
<dbReference type="RefSeq" id="WP_145171861.1">
    <property type="nucleotide sequence ID" value="NZ_CP037422.1"/>
</dbReference>
<evidence type="ECO:0000313" key="2">
    <source>
        <dbReference type="EMBL" id="QDU07714.1"/>
    </source>
</evidence>
<dbReference type="PANTHER" id="PTHR38600:SF2">
    <property type="entry name" value="SLL0088 PROTEIN"/>
    <property type="match status" value="1"/>
</dbReference>
<proteinExistence type="predicted"/>
<dbReference type="InterPro" id="IPR036388">
    <property type="entry name" value="WH-like_DNA-bd_sf"/>
</dbReference>